<dbReference type="RefSeq" id="WP_133284648.1">
    <property type="nucleotide sequence ID" value="NZ_SMSI01000002.1"/>
</dbReference>
<protein>
    <submittedName>
        <fullName evidence="1">Uncharacterized protein</fullName>
    </submittedName>
</protein>
<accession>A0A4R5PKV2</accession>
<keyword evidence="2" id="KW-1185">Reference proteome</keyword>
<organism evidence="1 2">
    <name type="scientific">Pseudohoeflea suaedae</name>
    <dbReference type="NCBI Taxonomy" id="877384"/>
    <lineage>
        <taxon>Bacteria</taxon>
        <taxon>Pseudomonadati</taxon>
        <taxon>Pseudomonadota</taxon>
        <taxon>Alphaproteobacteria</taxon>
        <taxon>Hyphomicrobiales</taxon>
        <taxon>Rhizobiaceae</taxon>
        <taxon>Pseudohoeflea</taxon>
    </lineage>
</organism>
<dbReference type="EMBL" id="SMSI01000002">
    <property type="protein sequence ID" value="TDH35948.1"/>
    <property type="molecule type" value="Genomic_DNA"/>
</dbReference>
<sequence length="162" mass="16671">MSFFIANVSDLPDISSADCMEDGTVKRVVTETGGREIVLIDSITMVEIGDSGQVIVSGSHGGANVGEITLRYAPSLAVFNDAGIGKDRAGVIALDILGEQGIPALAVSHQSARIGDAGDMWENGIISTLNSVAERLGFKAGAKLSEAVGAFGEQIVQARPAV</sequence>
<comment type="caution">
    <text evidence="1">The sequence shown here is derived from an EMBL/GenBank/DDBJ whole genome shotgun (WGS) entry which is preliminary data.</text>
</comment>
<gene>
    <name evidence="1" type="ORF">E2A64_11605</name>
</gene>
<dbReference type="Proteomes" id="UP000295131">
    <property type="component" value="Unassembled WGS sequence"/>
</dbReference>
<evidence type="ECO:0000313" key="2">
    <source>
        <dbReference type="Proteomes" id="UP000295131"/>
    </source>
</evidence>
<reference evidence="1 2" key="1">
    <citation type="journal article" date="2013" name="Int. J. Syst. Evol. Microbiol.">
        <title>Hoeflea suaedae sp. nov., an endophytic bacterium isolated from the root of the halophyte Suaeda maritima.</title>
        <authorList>
            <person name="Chung E.J."/>
            <person name="Park J.A."/>
            <person name="Pramanik P."/>
            <person name="Bibi F."/>
            <person name="Jeon C.O."/>
            <person name="Chung Y.R."/>
        </authorList>
    </citation>
    <scope>NUCLEOTIDE SEQUENCE [LARGE SCALE GENOMIC DNA]</scope>
    <source>
        <strain evidence="1 2">YC6898</strain>
    </source>
</reference>
<evidence type="ECO:0000313" key="1">
    <source>
        <dbReference type="EMBL" id="TDH35948.1"/>
    </source>
</evidence>
<dbReference type="OrthoDB" id="1115380at2"/>
<proteinExistence type="predicted"/>
<name>A0A4R5PKV2_9HYPH</name>
<dbReference type="AlphaFoldDB" id="A0A4R5PKV2"/>